<comment type="caution">
    <text evidence="2">The sequence shown here is derived from an EMBL/GenBank/DDBJ whole genome shotgun (WGS) entry which is preliminary data.</text>
</comment>
<evidence type="ECO:0000313" key="3">
    <source>
        <dbReference type="Proteomes" id="UP001365128"/>
    </source>
</evidence>
<reference evidence="2 3" key="1">
    <citation type="submission" date="2024-04" db="EMBL/GenBank/DDBJ databases">
        <title>Phyllosticta paracitricarpa is synonymous to the EU quarantine fungus P. citricarpa based on phylogenomic analyses.</title>
        <authorList>
            <consortium name="Lawrence Berkeley National Laboratory"/>
            <person name="Van Ingen-Buijs V.A."/>
            <person name="Van Westerhoven A.C."/>
            <person name="Haridas S."/>
            <person name="Skiadas P."/>
            <person name="Martin F."/>
            <person name="Groenewald J.Z."/>
            <person name="Crous P.W."/>
            <person name="Seidl M.F."/>
        </authorList>
    </citation>
    <scope>NUCLEOTIDE SEQUENCE [LARGE SCALE GENOMIC DNA]</scope>
    <source>
        <strain evidence="2 3">CBS 122670</strain>
    </source>
</reference>
<keyword evidence="3" id="KW-1185">Reference proteome</keyword>
<dbReference type="Proteomes" id="UP001365128">
    <property type="component" value="Unassembled WGS sequence"/>
</dbReference>
<protein>
    <recommendedName>
        <fullName evidence="1">F-box domain-containing protein</fullName>
    </recommendedName>
</protein>
<accession>A0ABR1MNJ6</accession>
<feature type="domain" description="F-box" evidence="1">
    <location>
        <begin position="45"/>
        <end position="91"/>
    </location>
</feature>
<evidence type="ECO:0000259" key="1">
    <source>
        <dbReference type="PROSITE" id="PS50181"/>
    </source>
</evidence>
<name>A0ABR1MNJ6_9PEZI</name>
<evidence type="ECO:0000313" key="2">
    <source>
        <dbReference type="EMBL" id="KAK7554626.1"/>
    </source>
</evidence>
<sequence length="329" mass="37795">MDQDTFEEITFEPHNERSNTLEEVEEFKAFPLFHGHAVKEPQQSLGALDTLPLELIQSTLSLVDILTLQNFRKVNRRALKVVDSMPEYKAVATYAPNALRGIQSIEADRWSTCESLYKALCTAECETCGDFGGFLYLLTCKRVCFLCFTLNDIYRPLSFQEATQKFGLRQRTLKKMPHMKNLPGAYSSRRFPRPKRLSYVDCRSACEEGLALSGSTRTVEQCVPPPTKQMMETDFGETKHERATGGTGKYCPERYMAIVQAPVLHPATQDLEFGVRCRGCRDSYHERSSNQYHRKYSRASFEAHIAEFGLVEGFRHIRRWPEKDLFKDD</sequence>
<dbReference type="InterPro" id="IPR001810">
    <property type="entry name" value="F-box_dom"/>
</dbReference>
<dbReference type="Pfam" id="PF00646">
    <property type="entry name" value="F-box"/>
    <property type="match status" value="1"/>
</dbReference>
<dbReference type="PROSITE" id="PS50181">
    <property type="entry name" value="FBOX"/>
    <property type="match status" value="1"/>
</dbReference>
<dbReference type="EMBL" id="JBBPDW010000003">
    <property type="protein sequence ID" value="KAK7554626.1"/>
    <property type="molecule type" value="Genomic_DNA"/>
</dbReference>
<organism evidence="2 3">
    <name type="scientific">Phyllosticta citricarpa</name>
    <dbReference type="NCBI Taxonomy" id="55181"/>
    <lineage>
        <taxon>Eukaryota</taxon>
        <taxon>Fungi</taxon>
        <taxon>Dikarya</taxon>
        <taxon>Ascomycota</taxon>
        <taxon>Pezizomycotina</taxon>
        <taxon>Dothideomycetes</taxon>
        <taxon>Dothideomycetes incertae sedis</taxon>
        <taxon>Botryosphaeriales</taxon>
        <taxon>Phyllostictaceae</taxon>
        <taxon>Phyllosticta</taxon>
    </lineage>
</organism>
<proteinExistence type="predicted"/>
<gene>
    <name evidence="2" type="ORF">IWX46DRAFT_543563</name>
</gene>